<dbReference type="PROSITE" id="PS50896">
    <property type="entry name" value="LISH"/>
    <property type="match status" value="1"/>
</dbReference>
<dbReference type="PANTHER" id="PTHR19848:SF8">
    <property type="entry name" value="F-BOX AND WD REPEAT DOMAIN CONTAINING 7"/>
    <property type="match status" value="1"/>
</dbReference>
<feature type="repeat" description="WD" evidence="3">
    <location>
        <begin position="447"/>
        <end position="461"/>
    </location>
</feature>
<reference evidence="4 5" key="1">
    <citation type="submission" date="2015-07" db="EMBL/GenBank/DDBJ databases">
        <title>Comparative genomics of the Sigatoka disease complex on banana suggests a link between parallel evolutionary changes in Pseudocercospora fijiensis and Pseudocercospora eumusae and increased virulence on the banana host.</title>
        <authorList>
            <person name="Chang T.-C."/>
            <person name="Salvucci A."/>
            <person name="Crous P.W."/>
            <person name="Stergiopoulos I."/>
        </authorList>
    </citation>
    <scope>NUCLEOTIDE SEQUENCE [LARGE SCALE GENOMIC DNA]</scope>
    <source>
        <strain evidence="4 5">CBS 116634</strain>
    </source>
</reference>
<keyword evidence="1 3" id="KW-0853">WD repeat</keyword>
<evidence type="ECO:0008006" key="6">
    <source>
        <dbReference type="Google" id="ProtNLM"/>
    </source>
</evidence>
<dbReference type="EMBL" id="LFZO01000796">
    <property type="protein sequence ID" value="KXS97239.1"/>
    <property type="molecule type" value="Genomic_DNA"/>
</dbReference>
<dbReference type="SMART" id="SM00320">
    <property type="entry name" value="WD40"/>
    <property type="match status" value="3"/>
</dbReference>
<proteinExistence type="predicted"/>
<evidence type="ECO:0000313" key="5">
    <source>
        <dbReference type="Proteomes" id="UP000073492"/>
    </source>
</evidence>
<keyword evidence="5" id="KW-1185">Reference proteome</keyword>
<evidence type="ECO:0000256" key="3">
    <source>
        <dbReference type="PROSITE-ProRule" id="PRU00221"/>
    </source>
</evidence>
<dbReference type="SUPFAM" id="SSF50978">
    <property type="entry name" value="WD40 repeat-like"/>
    <property type="match status" value="1"/>
</dbReference>
<evidence type="ECO:0000313" key="4">
    <source>
        <dbReference type="EMBL" id="KXS97240.1"/>
    </source>
</evidence>
<evidence type="ECO:0000256" key="2">
    <source>
        <dbReference type="ARBA" id="ARBA00022737"/>
    </source>
</evidence>
<dbReference type="OrthoDB" id="1932312at2759"/>
<dbReference type="EMBL" id="LFZO01000796">
    <property type="protein sequence ID" value="KXS97240.1"/>
    <property type="molecule type" value="Genomic_DNA"/>
</dbReference>
<dbReference type="Pfam" id="PF00400">
    <property type="entry name" value="WD40"/>
    <property type="match status" value="1"/>
</dbReference>
<dbReference type="InterPro" id="IPR015943">
    <property type="entry name" value="WD40/YVTN_repeat-like_dom_sf"/>
</dbReference>
<dbReference type="Proteomes" id="UP000073492">
    <property type="component" value="Unassembled WGS sequence"/>
</dbReference>
<dbReference type="STRING" id="113226.A0A139H427"/>
<dbReference type="Gene3D" id="2.130.10.10">
    <property type="entry name" value="YVTN repeat-like/Quinoprotein amine dehydrogenase"/>
    <property type="match status" value="2"/>
</dbReference>
<dbReference type="InterPro" id="IPR019775">
    <property type="entry name" value="WD40_repeat_CS"/>
</dbReference>
<dbReference type="EMBL" id="LFZO01000796">
    <property type="protein sequence ID" value="KXS97241.1"/>
    <property type="molecule type" value="Genomic_DNA"/>
</dbReference>
<dbReference type="PROSITE" id="PS50082">
    <property type="entry name" value="WD_REPEATS_2"/>
    <property type="match status" value="1"/>
</dbReference>
<gene>
    <name evidence="4" type="ORF">AC579_449</name>
</gene>
<accession>A0A139H427</accession>
<name>A0A139H427_9PEZI</name>
<protein>
    <recommendedName>
        <fullName evidence="6">LisH domain-containing protein</fullName>
    </recommendedName>
</protein>
<evidence type="ECO:0000256" key="1">
    <source>
        <dbReference type="ARBA" id="ARBA00022574"/>
    </source>
</evidence>
<dbReference type="AlphaFoldDB" id="A0A139H427"/>
<organism evidence="4 5">
    <name type="scientific">Pseudocercospora musae</name>
    <dbReference type="NCBI Taxonomy" id="113226"/>
    <lineage>
        <taxon>Eukaryota</taxon>
        <taxon>Fungi</taxon>
        <taxon>Dikarya</taxon>
        <taxon>Ascomycota</taxon>
        <taxon>Pezizomycotina</taxon>
        <taxon>Dothideomycetes</taxon>
        <taxon>Dothideomycetidae</taxon>
        <taxon>Mycosphaerellales</taxon>
        <taxon>Mycosphaerellaceae</taxon>
        <taxon>Pseudocercospora</taxon>
    </lineage>
</organism>
<dbReference type="PANTHER" id="PTHR19848">
    <property type="entry name" value="WD40 REPEAT PROTEIN"/>
    <property type="match status" value="1"/>
</dbReference>
<keyword evidence="2" id="KW-0677">Repeat</keyword>
<sequence length="461" mass="50020">MPAADSPAVIVARYLKSNNYTETYEAFINEVGLPYDAGDVSKGDLTIETLLEEKKTFDVSIKFEKLGVEDANRGWSQPSPSAAKDIDVLPTSSNILSTQVQDIVGLGKTTAPTLLVSTADRKVHIIDAWSSALKKTLSNLHDSPVLSCSTIKGEHLLTSSMSGSLHLNDTNGSSISKRRDHSKYVVKVAVLEDSRTGTIVATAGWDNQIMIYRPQVDSAEIEIGEPQATISLQTKPEAMIWLRHPQNQEPILLVSRTDSNNIFFYSVEDKPRLLGQQNLAPHSNAWVAFTPSSFELCPTDPALLAVGTSSVPHMKLLIVRLLFPPWEPELARPPAQALRSSLLDDTPVQETQASQARAALAVADREHAAIQVHCTTMAPQTAYSTPAVVWRPDGSGVWVNGDDGAVRGIEACSGKIVATLLGHEPGSKVRCLWAGMVKSEEGQKEILVSGGFDQKLIVWNV</sequence>
<dbReference type="InterPro" id="IPR006594">
    <property type="entry name" value="LisH"/>
</dbReference>
<dbReference type="InterPro" id="IPR036322">
    <property type="entry name" value="WD40_repeat_dom_sf"/>
</dbReference>
<dbReference type="InterPro" id="IPR001680">
    <property type="entry name" value="WD40_rpt"/>
</dbReference>
<comment type="caution">
    <text evidence="4">The sequence shown here is derived from an EMBL/GenBank/DDBJ whole genome shotgun (WGS) entry which is preliminary data.</text>
</comment>
<dbReference type="PROSITE" id="PS00678">
    <property type="entry name" value="WD_REPEATS_1"/>
    <property type="match status" value="1"/>
</dbReference>